<accession>A0A7X0FUF8</accession>
<feature type="domain" description="DUF4352" evidence="3">
    <location>
        <begin position="80"/>
        <end position="189"/>
    </location>
</feature>
<sequence>MRHADTRTPGPRTRHRAGTARAGTARAGTALAGTALAGAALALAAALTAAGCSGSGQDTSLPDYKIPAEKAREGEAVPEGRTGKSADMRFTVVGFREAMTDVMGTHASMNAKGAFTRVRVLAVNTGRDIQVFDTWQQRLVTTDGRTYSPDVNATMIKRQPERLSVGASMRVEFDLWFDVPRGARTKAVRLYGSPPVGATTDPAPAEIALP</sequence>
<keyword evidence="5" id="KW-1185">Reference proteome</keyword>
<name>A0A7X0FUF8_9ACTN</name>
<gene>
    <name evidence="4" type="ORF">BKA00_000826</name>
</gene>
<evidence type="ECO:0000313" key="4">
    <source>
        <dbReference type="EMBL" id="MBB6393912.1"/>
    </source>
</evidence>
<dbReference type="Proteomes" id="UP000546324">
    <property type="component" value="Unassembled WGS sequence"/>
</dbReference>
<evidence type="ECO:0000256" key="2">
    <source>
        <dbReference type="SAM" id="MobiDB-lite"/>
    </source>
</evidence>
<dbReference type="InterPro" id="IPR029050">
    <property type="entry name" value="Immunoprotect_excell_Ig-like"/>
</dbReference>
<dbReference type="Gene3D" id="2.60.40.1240">
    <property type="match status" value="1"/>
</dbReference>
<dbReference type="InterPro" id="IPR029051">
    <property type="entry name" value="DUF4352"/>
</dbReference>
<organism evidence="4 5">
    <name type="scientific">Actinomadura coerulea</name>
    <dbReference type="NCBI Taxonomy" id="46159"/>
    <lineage>
        <taxon>Bacteria</taxon>
        <taxon>Bacillati</taxon>
        <taxon>Actinomycetota</taxon>
        <taxon>Actinomycetes</taxon>
        <taxon>Streptosporangiales</taxon>
        <taxon>Thermomonosporaceae</taxon>
        <taxon>Actinomadura</taxon>
    </lineage>
</organism>
<comment type="caution">
    <text evidence="4">The sequence shown here is derived from an EMBL/GenBank/DDBJ whole genome shotgun (WGS) entry which is preliminary data.</text>
</comment>
<dbReference type="RefSeq" id="WP_185023645.1">
    <property type="nucleotide sequence ID" value="NZ_JACHMQ010000001.1"/>
</dbReference>
<dbReference type="EMBL" id="JACHMQ010000001">
    <property type="protein sequence ID" value="MBB6393912.1"/>
    <property type="molecule type" value="Genomic_DNA"/>
</dbReference>
<proteinExistence type="predicted"/>
<reference evidence="4 5" key="1">
    <citation type="submission" date="2020-08" db="EMBL/GenBank/DDBJ databases">
        <title>Sequencing the genomes of 1000 actinobacteria strains.</title>
        <authorList>
            <person name="Klenk H.-P."/>
        </authorList>
    </citation>
    <scope>NUCLEOTIDE SEQUENCE [LARGE SCALE GENOMIC DNA]</scope>
    <source>
        <strain evidence="4 5">DSM 43675</strain>
    </source>
</reference>
<evidence type="ECO:0000259" key="3">
    <source>
        <dbReference type="Pfam" id="PF11611"/>
    </source>
</evidence>
<feature type="region of interest" description="Disordered" evidence="2">
    <location>
        <begin position="1"/>
        <end position="25"/>
    </location>
</feature>
<evidence type="ECO:0000313" key="5">
    <source>
        <dbReference type="Proteomes" id="UP000546324"/>
    </source>
</evidence>
<keyword evidence="1" id="KW-0732">Signal</keyword>
<dbReference type="Pfam" id="PF11611">
    <property type="entry name" value="DUF4352"/>
    <property type="match status" value="1"/>
</dbReference>
<protein>
    <recommendedName>
        <fullName evidence="3">DUF4352 domain-containing protein</fullName>
    </recommendedName>
</protein>
<dbReference type="AlphaFoldDB" id="A0A7X0FUF8"/>
<evidence type="ECO:0000256" key="1">
    <source>
        <dbReference type="ARBA" id="ARBA00022729"/>
    </source>
</evidence>